<keyword evidence="3 5" id="KW-0238">DNA-binding</keyword>
<dbReference type="OrthoDB" id="7615137at2"/>
<dbReference type="Gene3D" id="1.10.443.10">
    <property type="entry name" value="Intergrase catalytic core"/>
    <property type="match status" value="1"/>
</dbReference>
<accession>A0A0G3XKD8</accession>
<dbReference type="AlphaFoldDB" id="A0A0G3XKD8"/>
<dbReference type="InterPro" id="IPR013762">
    <property type="entry name" value="Integrase-like_cat_sf"/>
</dbReference>
<gene>
    <name evidence="8" type="ORF">AB433_15370</name>
</gene>
<dbReference type="PANTHER" id="PTHR30629">
    <property type="entry name" value="PROPHAGE INTEGRASE"/>
    <property type="match status" value="1"/>
</dbReference>
<feature type="domain" description="Core-binding (CB)" evidence="7">
    <location>
        <begin position="95"/>
        <end position="203"/>
    </location>
</feature>
<dbReference type="PANTHER" id="PTHR30629:SF2">
    <property type="entry name" value="PROPHAGE INTEGRASE INTS-RELATED"/>
    <property type="match status" value="1"/>
</dbReference>
<dbReference type="GO" id="GO:0006310">
    <property type="term" value="P:DNA recombination"/>
    <property type="evidence" value="ECO:0007669"/>
    <property type="project" value="UniProtKB-KW"/>
</dbReference>
<dbReference type="PATRIC" id="fig|1348774.3.peg.3235"/>
<evidence type="ECO:0000256" key="1">
    <source>
        <dbReference type="ARBA" id="ARBA00008857"/>
    </source>
</evidence>
<dbReference type="EMBL" id="CP011770">
    <property type="protein sequence ID" value="AKM11034.1"/>
    <property type="molecule type" value="Genomic_DNA"/>
</dbReference>
<dbReference type="InterPro" id="IPR025166">
    <property type="entry name" value="Integrase_DNA_bind_dom"/>
</dbReference>
<reference evidence="8 9" key="1">
    <citation type="submission" date="2015-06" db="EMBL/GenBank/DDBJ databases">
        <authorList>
            <person name="Zeng Y."/>
            <person name="Huang Y."/>
        </authorList>
    </citation>
    <scope>NUCLEOTIDE SEQUENCE [LARGE SCALE GENOMIC DNA]</scope>
    <source>
        <strain evidence="8 9">PQ-2</strain>
    </source>
</reference>
<dbReference type="Pfam" id="PF13356">
    <property type="entry name" value="Arm-DNA-bind_3"/>
    <property type="match status" value="1"/>
</dbReference>
<dbReference type="CDD" id="cd00796">
    <property type="entry name" value="INT_Rci_Hp1_C"/>
    <property type="match status" value="1"/>
</dbReference>
<dbReference type="GO" id="GO:0015074">
    <property type="term" value="P:DNA integration"/>
    <property type="evidence" value="ECO:0007669"/>
    <property type="project" value="UniProtKB-KW"/>
</dbReference>
<dbReference type="Pfam" id="PF14659">
    <property type="entry name" value="Phage_int_SAM_3"/>
    <property type="match status" value="1"/>
</dbReference>
<dbReference type="InterPro" id="IPR002104">
    <property type="entry name" value="Integrase_catalytic"/>
</dbReference>
<proteinExistence type="inferred from homology"/>
<dbReference type="GO" id="GO:0003677">
    <property type="term" value="F:DNA binding"/>
    <property type="evidence" value="ECO:0007669"/>
    <property type="project" value="UniProtKB-UniRule"/>
</dbReference>
<evidence type="ECO:0000256" key="3">
    <source>
        <dbReference type="ARBA" id="ARBA00023125"/>
    </source>
</evidence>
<sequence>MAKINKRNVDAAVSREKDYFLWDDELPGFGLRVFASGRRSYLIQYRALGRTRRFTIGLHGVWTPEMARKEAKVLLGRVAQGDNPAEEKQIDNKAITVKELCDLYLKDLDDGLILGKGGRPKRPGTIVSDKGRINRHIVPLLGTRRVKDLTKADITKLLKDVMAGKTRRNVKTKSLRGRSIVKGGAGTASRTVGLLGGILTYAMDAGIIDINPAAGVKKPKDQVRTRRLTEDEYRKCGEILSVAARNPNYAMTVEIARLIALTGARRSEIIGLEWSEFDADNSCLRLNDSKEGASVRPIGLRVVERLENLRPDDEEQTFVFPGIRKRDQAFGGFPRQWRAIFKGTELEWMTPHILRHSFASIGNDLGFTEATISAIIGHSRSSVTSKYIHTLDTALIMAADTISGYIHGLLNGIAFKHTAYALDRQSRQAALTRFLGLGDVECSDEASDAQPMPMAA</sequence>
<evidence type="ECO:0000256" key="5">
    <source>
        <dbReference type="PROSITE-ProRule" id="PRU01248"/>
    </source>
</evidence>
<evidence type="ECO:0000256" key="4">
    <source>
        <dbReference type="ARBA" id="ARBA00023172"/>
    </source>
</evidence>
<dbReference type="Proteomes" id="UP000035287">
    <property type="component" value="Chromosome"/>
</dbReference>
<dbReference type="Pfam" id="PF00589">
    <property type="entry name" value="Phage_integrase"/>
    <property type="match status" value="1"/>
</dbReference>
<dbReference type="PROSITE" id="PS51898">
    <property type="entry name" value="TYR_RECOMBINASE"/>
    <property type="match status" value="1"/>
</dbReference>
<organism evidence="8 9">
    <name type="scientific">Croceicoccus naphthovorans</name>
    <dbReference type="NCBI Taxonomy" id="1348774"/>
    <lineage>
        <taxon>Bacteria</taxon>
        <taxon>Pseudomonadati</taxon>
        <taxon>Pseudomonadota</taxon>
        <taxon>Alphaproteobacteria</taxon>
        <taxon>Sphingomonadales</taxon>
        <taxon>Erythrobacteraceae</taxon>
        <taxon>Croceicoccus</taxon>
    </lineage>
</organism>
<evidence type="ECO:0000259" key="6">
    <source>
        <dbReference type="PROSITE" id="PS51898"/>
    </source>
</evidence>
<dbReference type="InterPro" id="IPR050808">
    <property type="entry name" value="Phage_Integrase"/>
</dbReference>
<dbReference type="SUPFAM" id="SSF56349">
    <property type="entry name" value="DNA breaking-rejoining enzymes"/>
    <property type="match status" value="1"/>
</dbReference>
<dbReference type="KEGG" id="cna:AB433_15370"/>
<dbReference type="InterPro" id="IPR011010">
    <property type="entry name" value="DNA_brk_join_enz"/>
</dbReference>
<dbReference type="InterPro" id="IPR044068">
    <property type="entry name" value="CB"/>
</dbReference>
<dbReference type="PROSITE" id="PS51900">
    <property type="entry name" value="CB"/>
    <property type="match status" value="1"/>
</dbReference>
<dbReference type="InterPro" id="IPR038488">
    <property type="entry name" value="Integrase_DNA-bd_sf"/>
</dbReference>
<protein>
    <submittedName>
        <fullName evidence="8">Integrase</fullName>
    </submittedName>
</protein>
<evidence type="ECO:0000259" key="7">
    <source>
        <dbReference type="PROSITE" id="PS51900"/>
    </source>
</evidence>
<keyword evidence="2" id="KW-0229">DNA integration</keyword>
<dbReference type="InterPro" id="IPR010998">
    <property type="entry name" value="Integrase_recombinase_N"/>
</dbReference>
<keyword evidence="4" id="KW-0233">DNA recombination</keyword>
<evidence type="ECO:0000256" key="2">
    <source>
        <dbReference type="ARBA" id="ARBA00022908"/>
    </source>
</evidence>
<dbReference type="InterPro" id="IPR004107">
    <property type="entry name" value="Integrase_SAM-like_N"/>
</dbReference>
<name>A0A0G3XKD8_9SPHN</name>
<evidence type="ECO:0000313" key="9">
    <source>
        <dbReference type="Proteomes" id="UP000035287"/>
    </source>
</evidence>
<keyword evidence="9" id="KW-1185">Reference proteome</keyword>
<evidence type="ECO:0000313" key="8">
    <source>
        <dbReference type="EMBL" id="AKM11034.1"/>
    </source>
</evidence>
<dbReference type="Gene3D" id="1.10.150.130">
    <property type="match status" value="1"/>
</dbReference>
<comment type="similarity">
    <text evidence="1">Belongs to the 'phage' integrase family.</text>
</comment>
<dbReference type="STRING" id="1348774.AB433_15370"/>
<feature type="domain" description="Tyr recombinase" evidence="6">
    <location>
        <begin position="223"/>
        <end position="400"/>
    </location>
</feature>
<dbReference type="Gene3D" id="3.30.160.390">
    <property type="entry name" value="Integrase, DNA-binding domain"/>
    <property type="match status" value="1"/>
</dbReference>